<feature type="compositionally biased region" description="Polar residues" evidence="2">
    <location>
        <begin position="885"/>
        <end position="906"/>
    </location>
</feature>
<dbReference type="Gene3D" id="3.40.50.300">
    <property type="entry name" value="P-loop containing nucleotide triphosphate hydrolases"/>
    <property type="match status" value="1"/>
</dbReference>
<protein>
    <submittedName>
        <fullName evidence="3">Uncharacterized protein</fullName>
    </submittedName>
</protein>
<keyword evidence="4" id="KW-1185">Reference proteome</keyword>
<accession>A0AAD9QBH4</accession>
<proteinExistence type="predicted"/>
<dbReference type="InterPro" id="IPR027417">
    <property type="entry name" value="P-loop_NTPase"/>
</dbReference>
<sequence length="978" mass="111012">MQRARFPARQLNSRTIKSAALGYLSPVFLRKCSILCAKCVCKVQEEGFEKAWNNVCRTRDACDSALKGMKNVAFFFSAIATQRLKKQRGKKKPIEDHEDSDDIEECDEDSQLAGSSSQDWLANHASIINEKMCPSVSYWIALTTPNGAPTSPLAIHRALLECRVDVFTNQVTCREGKESLAMKELFKVLKDHNNTFMAELVESSYRHCFEHEFEKFLGEAQSQDLEECGAENVVRVCLVDHSFQSSLSLAVEKLQEARLVIDQFGFRGHDSSSQVARETGIEQARLSDKLTVLINDIGIAMKKLGYALYGGKVYKKCERAKYSYWYKCEMEAFVNSLAANETFKDRLLKDMRKVGEILSNPHCEVIRPLCVDYNLIEVNDGQCWSIMDRRFVDNAIADKDIGHITPRAFSPYDPTKEPDPKYFKEILENSLSAVEVQLFCEDFLKLLNHNKKRHKDKVPCLVGAANSGKTSLFQPILGLVHHHNVATITKQRVFNKAMINRFTEVIFIDEACPSTLDIDDWKILTQGGYTACDVKYKTAKSFINRCPMLLTAQKKLEFPPEDQPAMDRRLRSYTFKSLPKPRKRAAEWLRRHPMECVVWASKQASTSSDRDESSDSSDEEDIESQVDDGILKEEEKDALRTLGLVDDECDAETVQAGDEMASLDEDGSSYDSDADQGIRNLRHALEQTCTGSLRHRQLSHLLEVQLEKLERVRQAQENSYKQRQQALMSRGVTREHAALLPRDPSEPMPSQIANDLEVHRREALRDEIKRKMQRAVEAFENPWLVRTEKELQECTVKLNGSKIDHENRASVQAYREVLQDKLKNFHRNLGTLNCEFALDGRRRWCVSQGLLKKDQRHLVTDLFQCLPIAEDACESIGTEEDGNEAASSGYRSNTTASQNCPSQRGDSSGEEMFITPVPSSQLRPCYAATSASSFTHDLAISEDLMRTGTTRKRTKSGERARVGKKKPQKTLLSYFSQK</sequence>
<feature type="region of interest" description="Disordered" evidence="2">
    <location>
        <begin position="601"/>
        <end position="633"/>
    </location>
</feature>
<feature type="region of interest" description="Disordered" evidence="2">
    <location>
        <begin position="879"/>
        <end position="914"/>
    </location>
</feature>
<organism evidence="3 4">
    <name type="scientific">Acropora cervicornis</name>
    <name type="common">Staghorn coral</name>
    <dbReference type="NCBI Taxonomy" id="6130"/>
    <lineage>
        <taxon>Eukaryota</taxon>
        <taxon>Metazoa</taxon>
        <taxon>Cnidaria</taxon>
        <taxon>Anthozoa</taxon>
        <taxon>Hexacorallia</taxon>
        <taxon>Scleractinia</taxon>
        <taxon>Astrocoeniina</taxon>
        <taxon>Acroporidae</taxon>
        <taxon>Acropora</taxon>
    </lineage>
</organism>
<evidence type="ECO:0000313" key="4">
    <source>
        <dbReference type="Proteomes" id="UP001249851"/>
    </source>
</evidence>
<evidence type="ECO:0000256" key="1">
    <source>
        <dbReference type="SAM" id="Coils"/>
    </source>
</evidence>
<feature type="coiled-coil region" evidence="1">
    <location>
        <begin position="699"/>
        <end position="726"/>
    </location>
</feature>
<dbReference type="AlphaFoldDB" id="A0AAD9QBH4"/>
<comment type="caution">
    <text evidence="3">The sequence shown here is derived from an EMBL/GenBank/DDBJ whole genome shotgun (WGS) entry which is preliminary data.</text>
</comment>
<gene>
    <name evidence="3" type="ORF">P5673_019727</name>
</gene>
<dbReference type="SUPFAM" id="SSF52540">
    <property type="entry name" value="P-loop containing nucleoside triphosphate hydrolases"/>
    <property type="match status" value="1"/>
</dbReference>
<evidence type="ECO:0000256" key="2">
    <source>
        <dbReference type="SAM" id="MobiDB-lite"/>
    </source>
</evidence>
<evidence type="ECO:0000313" key="3">
    <source>
        <dbReference type="EMBL" id="KAK2558144.1"/>
    </source>
</evidence>
<feature type="compositionally biased region" description="Acidic residues" evidence="2">
    <location>
        <begin position="614"/>
        <end position="626"/>
    </location>
</feature>
<keyword evidence="1" id="KW-0175">Coiled coil</keyword>
<reference evidence="3" key="1">
    <citation type="journal article" date="2023" name="G3 (Bethesda)">
        <title>Whole genome assembly and annotation of the endangered Caribbean coral Acropora cervicornis.</title>
        <authorList>
            <person name="Selwyn J.D."/>
            <person name="Vollmer S.V."/>
        </authorList>
    </citation>
    <scope>NUCLEOTIDE SEQUENCE</scope>
    <source>
        <strain evidence="3">K2</strain>
    </source>
</reference>
<dbReference type="Proteomes" id="UP001249851">
    <property type="component" value="Unassembled WGS sequence"/>
</dbReference>
<reference evidence="3" key="2">
    <citation type="journal article" date="2023" name="Science">
        <title>Genomic signatures of disease resistance in endangered staghorn corals.</title>
        <authorList>
            <person name="Vollmer S.V."/>
            <person name="Selwyn J.D."/>
            <person name="Despard B.A."/>
            <person name="Roesel C.L."/>
        </authorList>
    </citation>
    <scope>NUCLEOTIDE SEQUENCE</scope>
    <source>
        <strain evidence="3">K2</strain>
    </source>
</reference>
<name>A0AAD9QBH4_ACRCE</name>
<dbReference type="EMBL" id="JARQWQ010000046">
    <property type="protein sequence ID" value="KAK2558144.1"/>
    <property type="molecule type" value="Genomic_DNA"/>
</dbReference>
<feature type="region of interest" description="Disordered" evidence="2">
    <location>
        <begin position="945"/>
        <end position="978"/>
    </location>
</feature>